<feature type="transmembrane region" description="Helical" evidence="1">
    <location>
        <begin position="71"/>
        <end position="91"/>
    </location>
</feature>
<sequence length="101" mass="10937">MTATVCLLVSVAFLVLAVLSGVRRRRRAAVRWFALALVPAGLYLTGLVTMFRKVGEAIGSWATHLVFDPRVWAGFAMLGAAVLLLLATGLLRRRSARRGGE</sequence>
<gene>
    <name evidence="2" type="ORF">ACFP3V_25845</name>
</gene>
<accession>A0ABW1GB43</accession>
<evidence type="ECO:0000256" key="1">
    <source>
        <dbReference type="SAM" id="Phobius"/>
    </source>
</evidence>
<feature type="transmembrane region" description="Helical" evidence="1">
    <location>
        <begin position="29"/>
        <end position="51"/>
    </location>
</feature>
<dbReference type="Proteomes" id="UP001596174">
    <property type="component" value="Unassembled WGS sequence"/>
</dbReference>
<keyword evidence="1" id="KW-0812">Transmembrane</keyword>
<feature type="non-terminal residue" evidence="2">
    <location>
        <position position="101"/>
    </location>
</feature>
<protein>
    <submittedName>
        <fullName evidence="2">Uncharacterized protein</fullName>
    </submittedName>
</protein>
<proteinExistence type="predicted"/>
<keyword evidence="1" id="KW-0472">Membrane</keyword>
<evidence type="ECO:0000313" key="2">
    <source>
        <dbReference type="EMBL" id="MFC5910626.1"/>
    </source>
</evidence>
<feature type="transmembrane region" description="Helical" evidence="1">
    <location>
        <begin position="6"/>
        <end position="22"/>
    </location>
</feature>
<name>A0ABW1GB43_9ACTN</name>
<keyword evidence="3" id="KW-1185">Reference proteome</keyword>
<reference evidence="3" key="1">
    <citation type="journal article" date="2019" name="Int. J. Syst. Evol. Microbiol.">
        <title>The Global Catalogue of Microorganisms (GCM) 10K type strain sequencing project: providing services to taxonomists for standard genome sequencing and annotation.</title>
        <authorList>
            <consortium name="The Broad Institute Genomics Platform"/>
            <consortium name="The Broad Institute Genome Sequencing Center for Infectious Disease"/>
            <person name="Wu L."/>
            <person name="Ma J."/>
        </authorList>
    </citation>
    <scope>NUCLEOTIDE SEQUENCE [LARGE SCALE GENOMIC DNA]</scope>
    <source>
        <strain evidence="3">JCM 4816</strain>
    </source>
</reference>
<evidence type="ECO:0000313" key="3">
    <source>
        <dbReference type="Proteomes" id="UP001596174"/>
    </source>
</evidence>
<keyword evidence="1" id="KW-1133">Transmembrane helix</keyword>
<comment type="caution">
    <text evidence="2">The sequence shown here is derived from an EMBL/GenBank/DDBJ whole genome shotgun (WGS) entry which is preliminary data.</text>
</comment>
<dbReference type="EMBL" id="JBHSQJ010000124">
    <property type="protein sequence ID" value="MFC5910626.1"/>
    <property type="molecule type" value="Genomic_DNA"/>
</dbReference>
<organism evidence="2 3">
    <name type="scientific">Streptacidiphilus monticola</name>
    <dbReference type="NCBI Taxonomy" id="2161674"/>
    <lineage>
        <taxon>Bacteria</taxon>
        <taxon>Bacillati</taxon>
        <taxon>Actinomycetota</taxon>
        <taxon>Actinomycetes</taxon>
        <taxon>Kitasatosporales</taxon>
        <taxon>Streptomycetaceae</taxon>
        <taxon>Streptacidiphilus</taxon>
    </lineage>
</organism>